<dbReference type="EMBL" id="LSSN01002119">
    <property type="protein sequence ID" value="OMJ17173.1"/>
    <property type="molecule type" value="Genomic_DNA"/>
</dbReference>
<evidence type="ECO:0000313" key="2">
    <source>
        <dbReference type="Proteomes" id="UP000187283"/>
    </source>
</evidence>
<dbReference type="OrthoDB" id="5585331at2759"/>
<name>A0A1R1XR99_9FUNG</name>
<protein>
    <submittedName>
        <fullName evidence="1">Uncharacterized protein</fullName>
    </submittedName>
</protein>
<evidence type="ECO:0000313" key="1">
    <source>
        <dbReference type="EMBL" id="OMJ17173.1"/>
    </source>
</evidence>
<keyword evidence="2" id="KW-1185">Reference proteome</keyword>
<dbReference type="Proteomes" id="UP000187283">
    <property type="component" value="Unassembled WGS sequence"/>
</dbReference>
<accession>A0A1R1XR99</accession>
<gene>
    <name evidence="1" type="ORF">AYI70_g6150</name>
</gene>
<sequence>MTESVLELKEPDDTFISQLKEHNNNLKKQVIKNNILIDNATLNKALMRKHQCIGYEKDLLRSKKASSSITSRLRNKNGEFSKFEINYTPDIQSKKSNIHKSGNRFRNYKQNKGLLINAIKKVTSPVTKGVTEKKSYSDLRPNNLNSSISLFFKNQSKSVVSSTSLTSSLTSISKNFAKNSWMSTSSSLNGLIDKISKLETTQDSKIGVELSTTEMFNYKGKKFDKDAKLTPNTLKHVKNIQRKLG</sequence>
<comment type="caution">
    <text evidence="1">The sequence shown here is derived from an EMBL/GenBank/DDBJ whole genome shotgun (WGS) entry which is preliminary data.</text>
</comment>
<dbReference type="AlphaFoldDB" id="A0A1R1XR99"/>
<reference evidence="1 2" key="1">
    <citation type="submission" date="2017-01" db="EMBL/GenBank/DDBJ databases">
        <authorList>
            <person name="Mah S.A."/>
            <person name="Swanson W.J."/>
            <person name="Moy G.W."/>
            <person name="Vacquier V.D."/>
        </authorList>
    </citation>
    <scope>NUCLEOTIDE SEQUENCE [LARGE SCALE GENOMIC DNA]</scope>
    <source>
        <strain evidence="1 2">GSMNP</strain>
    </source>
</reference>
<organism evidence="1 2">
    <name type="scientific">Smittium culicis</name>
    <dbReference type="NCBI Taxonomy" id="133412"/>
    <lineage>
        <taxon>Eukaryota</taxon>
        <taxon>Fungi</taxon>
        <taxon>Fungi incertae sedis</taxon>
        <taxon>Zoopagomycota</taxon>
        <taxon>Kickxellomycotina</taxon>
        <taxon>Harpellomycetes</taxon>
        <taxon>Harpellales</taxon>
        <taxon>Legeriomycetaceae</taxon>
        <taxon>Smittium</taxon>
    </lineage>
</organism>
<proteinExistence type="predicted"/>